<protein>
    <recommendedName>
        <fullName evidence="7">Rubredoxin</fullName>
    </recommendedName>
</protein>
<keyword evidence="6 7" id="KW-0408">Iron</keyword>
<dbReference type="InterPro" id="IPR024935">
    <property type="entry name" value="Rubredoxin_dom"/>
</dbReference>
<dbReference type="OrthoDB" id="371635at2157"/>
<dbReference type="SUPFAM" id="SSF57802">
    <property type="entry name" value="Rubredoxin-like"/>
    <property type="match status" value="1"/>
</dbReference>
<accession>A0A0U3CJE5</accession>
<feature type="binding site" evidence="8">
    <location>
        <position position="6"/>
    </location>
    <ligand>
        <name>Fe cation</name>
        <dbReference type="ChEBI" id="CHEBI:24875"/>
    </ligand>
</feature>
<feature type="domain" description="Rubredoxin-like" evidence="9">
    <location>
        <begin position="1"/>
        <end position="52"/>
    </location>
</feature>
<organism evidence="10 11">
    <name type="scientific">Methanobrevibacter millerae</name>
    <dbReference type="NCBI Taxonomy" id="230361"/>
    <lineage>
        <taxon>Archaea</taxon>
        <taxon>Methanobacteriati</taxon>
        <taxon>Methanobacteriota</taxon>
        <taxon>Methanomada group</taxon>
        <taxon>Methanobacteria</taxon>
        <taxon>Methanobacteriales</taxon>
        <taxon>Methanobacteriaceae</taxon>
        <taxon>Methanobrevibacter</taxon>
    </lineage>
</organism>
<dbReference type="PIRSF" id="PIRSF000071">
    <property type="entry name" value="Rubredoxin"/>
    <property type="match status" value="1"/>
</dbReference>
<feature type="binding site" evidence="8">
    <location>
        <position position="42"/>
    </location>
    <ligand>
        <name>Fe cation</name>
        <dbReference type="ChEBI" id="CHEBI:24875"/>
    </ligand>
</feature>
<evidence type="ECO:0000313" key="10">
    <source>
        <dbReference type="EMBL" id="ALT68652.1"/>
    </source>
</evidence>
<dbReference type="RefSeq" id="WP_058738960.1">
    <property type="nucleotide sequence ID" value="NZ_CP011266.1"/>
</dbReference>
<evidence type="ECO:0000256" key="8">
    <source>
        <dbReference type="PIRSR" id="PIRSR000071-1"/>
    </source>
</evidence>
<comment type="similarity">
    <text evidence="2 7">Belongs to the rubredoxin family.</text>
</comment>
<keyword evidence="3 7" id="KW-0813">Transport</keyword>
<evidence type="ECO:0000313" key="11">
    <source>
        <dbReference type="Proteomes" id="UP000067738"/>
    </source>
</evidence>
<evidence type="ECO:0000256" key="7">
    <source>
        <dbReference type="PIRNR" id="PIRNR000071"/>
    </source>
</evidence>
<feature type="binding site" evidence="8">
    <location>
        <position position="9"/>
    </location>
    <ligand>
        <name>Fe cation</name>
        <dbReference type="ChEBI" id="CHEBI:24875"/>
    </ligand>
</feature>
<dbReference type="KEGG" id="mmil:sm9_0861"/>
<comment type="cofactor">
    <cofactor evidence="7 8">
        <name>Fe(3+)</name>
        <dbReference type="ChEBI" id="CHEBI:29034"/>
    </cofactor>
    <text evidence="7 8">Binds 1 Fe(3+) ion per subunit.</text>
</comment>
<dbReference type="GO" id="GO:0005506">
    <property type="term" value="F:iron ion binding"/>
    <property type="evidence" value="ECO:0007669"/>
    <property type="project" value="InterPro"/>
</dbReference>
<sequence length="53" mass="5903">MAKWKCKLCGFIYDEDEGLPERGVEPGTPFSELADAFKCPKCGVGKSMFKEVE</sequence>
<comment type="function">
    <text evidence="1 7">Rubredoxin is a small nonheme, iron protein lacking acid-labile sulfide. Its single Fe, chelated to 4 Cys, functions as an electron acceptor and may also stabilize the conformation of the molecule.</text>
</comment>
<evidence type="ECO:0000256" key="4">
    <source>
        <dbReference type="ARBA" id="ARBA00022723"/>
    </source>
</evidence>
<gene>
    <name evidence="10" type="primary">rub1</name>
    <name evidence="10" type="ORF">sm9_0861</name>
</gene>
<keyword evidence="4 7" id="KW-0479">Metal-binding</keyword>
<feature type="binding site" evidence="8">
    <location>
        <position position="39"/>
    </location>
    <ligand>
        <name>Fe cation</name>
        <dbReference type="ChEBI" id="CHEBI:24875"/>
    </ligand>
</feature>
<proteinExistence type="inferred from homology"/>
<evidence type="ECO:0000256" key="3">
    <source>
        <dbReference type="ARBA" id="ARBA00022448"/>
    </source>
</evidence>
<dbReference type="GO" id="GO:0043448">
    <property type="term" value="P:alkane catabolic process"/>
    <property type="evidence" value="ECO:0007669"/>
    <property type="project" value="TreeGrafter"/>
</dbReference>
<dbReference type="FunFam" id="2.20.28.10:FF:000001">
    <property type="entry name" value="Rubredoxin"/>
    <property type="match status" value="1"/>
</dbReference>
<dbReference type="Pfam" id="PF00301">
    <property type="entry name" value="Rubredoxin"/>
    <property type="match status" value="1"/>
</dbReference>
<dbReference type="PANTHER" id="PTHR47627">
    <property type="entry name" value="RUBREDOXIN"/>
    <property type="match status" value="1"/>
</dbReference>
<dbReference type="PROSITE" id="PS50903">
    <property type="entry name" value="RUBREDOXIN_LIKE"/>
    <property type="match status" value="1"/>
</dbReference>
<dbReference type="AlphaFoldDB" id="A0A0U3CJE5"/>
<dbReference type="InterPro" id="IPR024934">
    <property type="entry name" value="Rubredoxin-like_dom"/>
</dbReference>
<dbReference type="GeneID" id="26735834"/>
<name>A0A0U3CJE5_9EURY</name>
<evidence type="ECO:0000256" key="6">
    <source>
        <dbReference type="ARBA" id="ARBA00023004"/>
    </source>
</evidence>
<dbReference type="Proteomes" id="UP000067738">
    <property type="component" value="Chromosome"/>
</dbReference>
<dbReference type="InterPro" id="IPR050526">
    <property type="entry name" value="Rubredoxin_ET"/>
</dbReference>
<dbReference type="CDD" id="cd00730">
    <property type="entry name" value="rubredoxin"/>
    <property type="match status" value="1"/>
</dbReference>
<dbReference type="GO" id="GO:0009055">
    <property type="term" value="F:electron transfer activity"/>
    <property type="evidence" value="ECO:0007669"/>
    <property type="project" value="InterPro"/>
</dbReference>
<dbReference type="PATRIC" id="fig|230361.4.peg.886"/>
<dbReference type="InterPro" id="IPR024922">
    <property type="entry name" value="Rubredoxin"/>
</dbReference>
<dbReference type="PANTHER" id="PTHR47627:SF1">
    <property type="entry name" value="RUBREDOXIN-1-RELATED"/>
    <property type="match status" value="1"/>
</dbReference>
<evidence type="ECO:0000256" key="1">
    <source>
        <dbReference type="ARBA" id="ARBA00002360"/>
    </source>
</evidence>
<keyword evidence="5 7" id="KW-0249">Electron transport</keyword>
<reference evidence="10 11" key="1">
    <citation type="submission" date="2015-04" db="EMBL/GenBank/DDBJ databases">
        <title>The complete genome sequence of the rumen methanogen Methanobrevibacter millerae SM9.</title>
        <authorList>
            <person name="Leahy S.C."/>
            <person name="Kelly W.J."/>
            <person name="Pacheco D.M."/>
            <person name="Li D."/>
            <person name="Altermann E."/>
            <person name="Attwood G.T."/>
        </authorList>
    </citation>
    <scope>NUCLEOTIDE SEQUENCE [LARGE SCALE GENOMIC DNA]</scope>
    <source>
        <strain evidence="10 11">SM9</strain>
    </source>
</reference>
<evidence type="ECO:0000256" key="5">
    <source>
        <dbReference type="ARBA" id="ARBA00022982"/>
    </source>
</evidence>
<dbReference type="PRINTS" id="PR00163">
    <property type="entry name" value="RUBREDOXIN"/>
</dbReference>
<dbReference type="Gene3D" id="2.20.28.10">
    <property type="match status" value="1"/>
</dbReference>
<keyword evidence="11" id="KW-1185">Reference proteome</keyword>
<dbReference type="EMBL" id="CP011266">
    <property type="protein sequence ID" value="ALT68652.1"/>
    <property type="molecule type" value="Genomic_DNA"/>
</dbReference>
<evidence type="ECO:0000259" key="9">
    <source>
        <dbReference type="PROSITE" id="PS50903"/>
    </source>
</evidence>
<evidence type="ECO:0000256" key="2">
    <source>
        <dbReference type="ARBA" id="ARBA00005337"/>
    </source>
</evidence>